<dbReference type="PANTHER" id="PTHR22943">
    <property type="entry name" value="7-TRANSMEMBRANE DOMAIN RECEPTOR C.ELEGANS"/>
    <property type="match status" value="1"/>
</dbReference>
<dbReference type="Proteomes" id="UP000835052">
    <property type="component" value="Unassembled WGS sequence"/>
</dbReference>
<keyword evidence="3" id="KW-1185">Reference proteome</keyword>
<dbReference type="PANTHER" id="PTHR22943:SF248">
    <property type="entry name" value="SEVEN TM RECEPTOR"/>
    <property type="match status" value="1"/>
</dbReference>
<evidence type="ECO:0000256" key="1">
    <source>
        <dbReference type="SAM" id="Phobius"/>
    </source>
</evidence>
<dbReference type="AlphaFoldDB" id="A0A8S1HW08"/>
<feature type="transmembrane region" description="Helical" evidence="1">
    <location>
        <begin position="6"/>
        <end position="25"/>
    </location>
</feature>
<dbReference type="InterPro" id="IPR019428">
    <property type="entry name" value="7TM_GPCR_serpentine_rcpt_Str"/>
</dbReference>
<gene>
    <name evidence="2" type="ORF">CAUJ_LOCUS14360</name>
</gene>
<dbReference type="Pfam" id="PF10326">
    <property type="entry name" value="7TM_GPCR_Str"/>
    <property type="match status" value="2"/>
</dbReference>
<feature type="transmembrane region" description="Helical" evidence="1">
    <location>
        <begin position="176"/>
        <end position="199"/>
    </location>
</feature>
<name>A0A8S1HW08_9PELO</name>
<evidence type="ECO:0000313" key="2">
    <source>
        <dbReference type="EMBL" id="CAD6198454.1"/>
    </source>
</evidence>
<keyword evidence="1" id="KW-1133">Transmembrane helix</keyword>
<dbReference type="GO" id="GO:0042048">
    <property type="term" value="P:olfactory behavior"/>
    <property type="evidence" value="ECO:0007669"/>
    <property type="project" value="TreeGrafter"/>
</dbReference>
<dbReference type="GO" id="GO:0005886">
    <property type="term" value="C:plasma membrane"/>
    <property type="evidence" value="ECO:0007669"/>
    <property type="project" value="TreeGrafter"/>
</dbReference>
<evidence type="ECO:0000313" key="3">
    <source>
        <dbReference type="Proteomes" id="UP000835052"/>
    </source>
</evidence>
<feature type="transmembrane region" description="Helical" evidence="1">
    <location>
        <begin position="85"/>
        <end position="107"/>
    </location>
</feature>
<feature type="transmembrane region" description="Helical" evidence="1">
    <location>
        <begin position="46"/>
        <end position="65"/>
    </location>
</feature>
<proteinExistence type="predicted"/>
<protein>
    <submittedName>
        <fullName evidence="2">Uncharacterized protein</fullName>
    </submittedName>
</protein>
<keyword evidence="1" id="KW-0812">Transmembrane</keyword>
<keyword evidence="1" id="KW-0472">Membrane</keyword>
<comment type="caution">
    <text evidence="2">The sequence shown here is derived from an EMBL/GenBank/DDBJ whole genome shotgun (WGS) entry which is preliminary data.</text>
</comment>
<dbReference type="GO" id="GO:0038022">
    <property type="term" value="F:G protein-coupled olfactory receptor activity"/>
    <property type="evidence" value="ECO:0007669"/>
    <property type="project" value="TreeGrafter"/>
</dbReference>
<sequence length="224" mass="26560">MSVAHFIEFSACIIFNVFAIFVYIFKSVPEIGNYKYLVISYSLAQSCYSSFIGSFVGFINFHFFYRYVIVCSKTLHGWLRGWRLALVSLSIVFTQFLWWISSLVSFYPTDYLDRQNEDLYFRIFQRPIAKQAYFASTLLQQLFIALVFQALLPTFFVNFPMALIFGFSFVNIEFSWAVYCAPFLFNIYPAIDPLLNILIIKDYRRGSYEILRNMNCKRRRSNRY</sequence>
<accession>A0A8S1HW08</accession>
<dbReference type="EMBL" id="CAJGYM010000126">
    <property type="protein sequence ID" value="CAD6198454.1"/>
    <property type="molecule type" value="Genomic_DNA"/>
</dbReference>
<feature type="transmembrane region" description="Helical" evidence="1">
    <location>
        <begin position="132"/>
        <end position="156"/>
    </location>
</feature>
<dbReference type="SUPFAM" id="SSF81321">
    <property type="entry name" value="Family A G protein-coupled receptor-like"/>
    <property type="match status" value="1"/>
</dbReference>
<reference evidence="2" key="1">
    <citation type="submission" date="2020-10" db="EMBL/GenBank/DDBJ databases">
        <authorList>
            <person name="Kikuchi T."/>
        </authorList>
    </citation>
    <scope>NUCLEOTIDE SEQUENCE</scope>
    <source>
        <strain evidence="2">NKZ352</strain>
    </source>
</reference>
<organism evidence="2 3">
    <name type="scientific">Caenorhabditis auriculariae</name>
    <dbReference type="NCBI Taxonomy" id="2777116"/>
    <lineage>
        <taxon>Eukaryota</taxon>
        <taxon>Metazoa</taxon>
        <taxon>Ecdysozoa</taxon>
        <taxon>Nematoda</taxon>
        <taxon>Chromadorea</taxon>
        <taxon>Rhabditida</taxon>
        <taxon>Rhabditina</taxon>
        <taxon>Rhabditomorpha</taxon>
        <taxon>Rhabditoidea</taxon>
        <taxon>Rhabditidae</taxon>
        <taxon>Peloderinae</taxon>
        <taxon>Caenorhabditis</taxon>
    </lineage>
</organism>